<gene>
    <name evidence="3" type="ORF">NP511_00690</name>
    <name evidence="2" type="ORF">NP511_19405</name>
</gene>
<keyword evidence="4" id="KW-1185">Reference proteome</keyword>
<evidence type="ECO:0000313" key="2">
    <source>
        <dbReference type="EMBL" id="WMT07536.1"/>
    </source>
</evidence>
<dbReference type="EMBL" id="CP101873">
    <property type="protein sequence ID" value="WMT07536.1"/>
    <property type="molecule type" value="Genomic_DNA"/>
</dbReference>
<dbReference type="AlphaFoldDB" id="A0AAF0P9V3"/>
<dbReference type="GeneID" id="84216155"/>
<protein>
    <submittedName>
        <fullName evidence="3">Uncharacterized protein</fullName>
    </submittedName>
</protein>
<dbReference type="RefSeq" id="WP_049966743.1">
    <property type="nucleotide sequence ID" value="NZ_CP101873.1"/>
</dbReference>
<name>A0AAF0P9V3_9EURY</name>
<dbReference type="Proteomes" id="UP001224926">
    <property type="component" value="Chromosome"/>
</dbReference>
<feature type="region of interest" description="Disordered" evidence="1">
    <location>
        <begin position="1"/>
        <end position="20"/>
    </location>
</feature>
<proteinExistence type="predicted"/>
<dbReference type="EMBL" id="CP101873">
    <property type="protein sequence ID" value="WMT08168.1"/>
    <property type="molecule type" value="Genomic_DNA"/>
</dbReference>
<dbReference type="GeneID" id="39864632"/>
<evidence type="ECO:0000313" key="4">
    <source>
        <dbReference type="Proteomes" id="UP001224926"/>
    </source>
</evidence>
<reference evidence="3 4" key="1">
    <citation type="submission" date="2022-07" db="EMBL/GenBank/DDBJ databases">
        <title>Two temperate virus in Haloterrigena jeotgali A29.</title>
        <authorList>
            <person name="Deng X."/>
        </authorList>
    </citation>
    <scope>NUCLEOTIDE SEQUENCE [LARGE SCALE GENOMIC DNA]</scope>
    <source>
        <strain evidence="3 4">A29</strain>
    </source>
</reference>
<sequence length="82" mass="8691">MSSRNHDERAVSFAVPDEADDWLADEAARRGESRDEICRRLVTAAAAVATDDDPTPTAESTDSAVATHNDDTGPETGGESDD</sequence>
<evidence type="ECO:0000313" key="3">
    <source>
        <dbReference type="EMBL" id="WMT08168.1"/>
    </source>
</evidence>
<accession>A0AAF0P9V3</accession>
<feature type="region of interest" description="Disordered" evidence="1">
    <location>
        <begin position="47"/>
        <end position="82"/>
    </location>
</feature>
<feature type="compositionally biased region" description="Basic and acidic residues" evidence="1">
    <location>
        <begin position="1"/>
        <end position="10"/>
    </location>
</feature>
<organism evidence="3 4">
    <name type="scientific">Natrinema thermotolerans</name>
    <dbReference type="NCBI Taxonomy" id="121872"/>
    <lineage>
        <taxon>Archaea</taxon>
        <taxon>Methanobacteriati</taxon>
        <taxon>Methanobacteriota</taxon>
        <taxon>Stenosarchaea group</taxon>
        <taxon>Halobacteria</taxon>
        <taxon>Halobacteriales</taxon>
        <taxon>Natrialbaceae</taxon>
        <taxon>Natrinema</taxon>
    </lineage>
</organism>
<evidence type="ECO:0000256" key="1">
    <source>
        <dbReference type="SAM" id="MobiDB-lite"/>
    </source>
</evidence>